<reference evidence="2 3" key="1">
    <citation type="submission" date="2017-06" db="EMBL/GenBank/DDBJ databases">
        <title>Cmopartive genomic analysis of Ambrosia Fusariam Clade fungi.</title>
        <authorList>
            <person name="Stajich J.E."/>
            <person name="Carrillo J."/>
            <person name="Kijimoto T."/>
            <person name="Eskalen A."/>
            <person name="O'Donnell K."/>
            <person name="Kasson M."/>
        </authorList>
    </citation>
    <scope>NUCLEOTIDE SEQUENCE [LARGE SCALE GENOMIC DNA]</scope>
    <source>
        <strain evidence="2 3">NRRL 20438</strain>
    </source>
</reference>
<evidence type="ECO:0000313" key="3">
    <source>
        <dbReference type="Proteomes" id="UP000288429"/>
    </source>
</evidence>
<sequence>MAILKREIQLIELPQCFQEAVTAARRLGGQYLWIDSLCIVQDSPHDWAIESEQMLHVYSNGICNLAASNQSKSNRGLFCNRDAAMGAPITVDSFWSHGGRAEKWALYPNFANLFTKYGPLYKRAWVTQEQQLSPRTIHMAPFPVWECREATLTELFPSAEAFDPSKSQYISTKFSLSEDKDTLLKNWLGLTSSYSQCELTNDGDTLIALCGIAKAFSQVFRCRYFAGIWEDYLLEGLLWRAAEQIHETAGQGKIRRCKEYVAPSWSWTSVKGISLPFSGTIDLPLVVVLKVETQPRNGDPFGQVCGGCLTLNGVLFEFPRISEMLLHHRNFLQKPSYKGHALAFDDCGIDDYGCLDSWFLPLAVASEEARYADLTIWGIILQKTTGLSEAVAYTRVGHAVVSRDGDIAGSGWLIPDWIPQPWEKHRYQKIEIV</sequence>
<dbReference type="EMBL" id="NIZV01000012">
    <property type="protein sequence ID" value="RSM19465.1"/>
    <property type="molecule type" value="Genomic_DNA"/>
</dbReference>
<accession>A0A428UYU3</accession>
<organism evidence="2 3">
    <name type="scientific">Fusarium ambrosium</name>
    <dbReference type="NCBI Taxonomy" id="131363"/>
    <lineage>
        <taxon>Eukaryota</taxon>
        <taxon>Fungi</taxon>
        <taxon>Dikarya</taxon>
        <taxon>Ascomycota</taxon>
        <taxon>Pezizomycotina</taxon>
        <taxon>Sordariomycetes</taxon>
        <taxon>Hypocreomycetidae</taxon>
        <taxon>Hypocreales</taxon>
        <taxon>Nectriaceae</taxon>
        <taxon>Fusarium</taxon>
        <taxon>Fusarium solani species complex</taxon>
    </lineage>
</organism>
<dbReference type="PANTHER" id="PTHR33112">
    <property type="entry name" value="DOMAIN PROTEIN, PUTATIVE-RELATED"/>
    <property type="match status" value="1"/>
</dbReference>
<dbReference type="Proteomes" id="UP000288429">
    <property type="component" value="Unassembled WGS sequence"/>
</dbReference>
<dbReference type="Pfam" id="PF06985">
    <property type="entry name" value="HET"/>
    <property type="match status" value="1"/>
</dbReference>
<gene>
    <name evidence="2" type="ORF">CDV31_001625</name>
</gene>
<dbReference type="PANTHER" id="PTHR33112:SF10">
    <property type="entry name" value="TOL"/>
    <property type="match status" value="1"/>
</dbReference>
<dbReference type="AlphaFoldDB" id="A0A428UYU3"/>
<evidence type="ECO:0000313" key="2">
    <source>
        <dbReference type="EMBL" id="RSM19465.1"/>
    </source>
</evidence>
<name>A0A428UYU3_9HYPO</name>
<proteinExistence type="predicted"/>
<protein>
    <recommendedName>
        <fullName evidence="1">Heterokaryon incompatibility domain-containing protein</fullName>
    </recommendedName>
</protein>
<feature type="domain" description="Heterokaryon incompatibility" evidence="1">
    <location>
        <begin position="9"/>
        <end position="129"/>
    </location>
</feature>
<comment type="caution">
    <text evidence="2">The sequence shown here is derived from an EMBL/GenBank/DDBJ whole genome shotgun (WGS) entry which is preliminary data.</text>
</comment>
<keyword evidence="3" id="KW-1185">Reference proteome</keyword>
<dbReference type="InterPro" id="IPR010730">
    <property type="entry name" value="HET"/>
</dbReference>
<evidence type="ECO:0000259" key="1">
    <source>
        <dbReference type="Pfam" id="PF06985"/>
    </source>
</evidence>